<dbReference type="AlphaFoldDB" id="A0AAU7QHH2"/>
<evidence type="ECO:0000256" key="1">
    <source>
        <dbReference type="SAM" id="SignalP"/>
    </source>
</evidence>
<proteinExistence type="predicted"/>
<organism evidence="2">
    <name type="scientific">Rhodanobacter sp. IGA1.0</name>
    <dbReference type="NCBI Taxonomy" id="3158582"/>
    <lineage>
        <taxon>Bacteria</taxon>
        <taxon>Pseudomonadati</taxon>
        <taxon>Pseudomonadota</taxon>
        <taxon>Gammaproteobacteria</taxon>
        <taxon>Lysobacterales</taxon>
        <taxon>Rhodanobacteraceae</taxon>
        <taxon>Rhodanobacter</taxon>
    </lineage>
</organism>
<name>A0AAU7QHH2_9GAMM</name>
<dbReference type="EMBL" id="CP157948">
    <property type="protein sequence ID" value="XBS88982.1"/>
    <property type="molecule type" value="Genomic_DNA"/>
</dbReference>
<reference evidence="2" key="1">
    <citation type="submission" date="2024-06" db="EMBL/GenBank/DDBJ databases">
        <authorList>
            <person name="Sun Y."/>
        </authorList>
    </citation>
    <scope>NUCLEOTIDE SEQUENCE</scope>
    <source>
        <strain evidence="2">IGA1.0</strain>
    </source>
</reference>
<feature type="signal peptide" evidence="1">
    <location>
        <begin position="1"/>
        <end position="21"/>
    </location>
</feature>
<dbReference type="PROSITE" id="PS51257">
    <property type="entry name" value="PROKAR_LIPOPROTEIN"/>
    <property type="match status" value="1"/>
</dbReference>
<sequence>MSVLRTVVVASLLGIALIACAPVHHDDAVEVVSLARQIDTSRPDHDMCSSLSLTRADVATYFRLADEVDGETFHDEAMILPCSYSGSIKMSGQLRQWQIFAGGAAYLSDSHGLNKRYLCRQRCLDALPGLQ</sequence>
<evidence type="ECO:0000313" key="2">
    <source>
        <dbReference type="EMBL" id="XBS88982.1"/>
    </source>
</evidence>
<gene>
    <name evidence="2" type="ORF">ABNK63_11285</name>
</gene>
<accession>A0AAU7QHH2</accession>
<protein>
    <submittedName>
        <fullName evidence="2">Uncharacterized protein</fullName>
    </submittedName>
</protein>
<keyword evidence="1" id="KW-0732">Signal</keyword>
<dbReference type="RefSeq" id="WP_350015673.1">
    <property type="nucleotide sequence ID" value="NZ_CP157948.1"/>
</dbReference>
<feature type="chain" id="PRO_5043941470" evidence="1">
    <location>
        <begin position="22"/>
        <end position="131"/>
    </location>
</feature>